<feature type="region of interest" description="Disordered" evidence="2">
    <location>
        <begin position="1"/>
        <end position="20"/>
    </location>
</feature>
<organism evidence="3">
    <name type="scientific">Papilio xuthus</name>
    <name type="common">Asian swallowtail butterfly</name>
    <dbReference type="NCBI Taxonomy" id="66420"/>
    <lineage>
        <taxon>Eukaryota</taxon>
        <taxon>Metazoa</taxon>
        <taxon>Ecdysozoa</taxon>
        <taxon>Arthropoda</taxon>
        <taxon>Hexapoda</taxon>
        <taxon>Insecta</taxon>
        <taxon>Pterygota</taxon>
        <taxon>Neoptera</taxon>
        <taxon>Endopterygota</taxon>
        <taxon>Lepidoptera</taxon>
        <taxon>Glossata</taxon>
        <taxon>Ditrysia</taxon>
        <taxon>Papilionoidea</taxon>
        <taxon>Papilionidae</taxon>
        <taxon>Papilioninae</taxon>
        <taxon>Papilio</taxon>
    </lineage>
</organism>
<protein>
    <submittedName>
        <fullName evidence="3">Uncharacterized protein LOC106120593</fullName>
    </submittedName>
</protein>
<dbReference type="InterPro" id="IPR006594">
    <property type="entry name" value="LisH"/>
</dbReference>
<evidence type="ECO:0000256" key="2">
    <source>
        <dbReference type="SAM" id="MobiDB-lite"/>
    </source>
</evidence>
<dbReference type="KEGG" id="pxu:106120593"/>
<sequence>MDEDSSQKDQNCENTVNIKDDNSSENFQKFIYELFEKNGVLSDLRAYLRGHIVNVLKNVNTGEPPMCQKHFAQRLELTFQALNILVAEYLLRLDFTYSLSVFISEIPLANMVFDLANSLLQTKTDDDYKDLRFKDSDVWCVLNYLGIKCDSETASNIVYMYREEAKYPLLLCILKCLPMFHKQPETFECLNTSEASMSGSSKVSVDSYMKSAGKKTNSLTICKHYAFCDSCKQRMARIQRKYKYKKEALYKDSKSNDMFKHEGLIKNIDVMEREIIEEMFSQLRTVYETEVEMVREEEERKIKRSLANHALILQKRYDEMEESFKAREAELESNVQEKKKFLWGLARALRDQHSNMSVAMDTVQMETERLNNKEEILQNQIKEAEHTLRKRGEEMRNQITNEMIQLESRLNSMRIERDEIERERCELEKLKEICDSNTKISLHNIKERDELNSQYDLLRDELSCLKKHFSNKCLVETGVMTDKEINTGMNNEQDIERAVRSEDIRRPNQLVNDLKKLKNVNFNQSNLEDMAEGSRSSLLESAAERGRHLESMLRHENDRLKAFAEQQREHIDELAREQVRLRAELVAARLGSPRPRTAPSLLPPTQGVNPSGVRGACGLRRGAGEELSVFPQPRTLLPTDPIPFLGTLSHTRADRHADRHADTRRYMINQWRGLRRLPPTTPPAPPAPQPGSSTQQTLSRVRQLVDYIYLDEVNVVFNLDEEDMNVRQREQQEAGSCVLTEDKEDSDQQPPEIVIEGKKREKSPKSVLREAKQKLRNKDIKKQEANTSREKSPNSMLREAKLRLRKLEIEAEAVEKSYMDFKRRRNELRREDEKFTEESVPVVGESSHNLIGQLSTMEKNKEVIDNDDVKVKVTKDFSHSDFDKYFREYQNKEIMKPYFSNKTTTANKIKPIPIAYKMADDTEVIRNVDYINTPLNEFRKLYHNDKPRRVQNIQKEITNESVIDINETNKDIKKIDLEKSDVLDEINLNNQIYEISNDNIPCRDDIENDEKSLLKVELDNIDSANVKIDEGDLMVVIETSIASELTVSQDDINPVSIIVTPKDLSDNNKESKSSFSIKSSSKSKESPEKAARLTRKDVLNAIFDIEAKDISNGDICMDDSKDGLDSIVADSDIKDIGDEFLADVDNYNSRSDLGNSPISHAKTSDDEIFWD</sequence>
<feature type="coiled-coil region" evidence="1">
    <location>
        <begin position="557"/>
        <end position="584"/>
    </location>
</feature>
<feature type="compositionally biased region" description="Pro residues" evidence="2">
    <location>
        <begin position="679"/>
        <end position="689"/>
    </location>
</feature>
<gene>
    <name evidence="3" type="primary">LOC106120593</name>
</gene>
<feature type="compositionally biased region" description="Basic and acidic residues" evidence="2">
    <location>
        <begin position="1"/>
        <end position="11"/>
    </location>
</feature>
<dbReference type="AlphaFoldDB" id="A0AAJ6ZFA0"/>
<dbReference type="GeneID" id="106120593"/>
<name>A0AAJ6ZFA0_PAPXU</name>
<feature type="compositionally biased region" description="Basic and acidic residues" evidence="2">
    <location>
        <begin position="1063"/>
        <end position="1072"/>
    </location>
</feature>
<accession>A0AAJ6ZFA0</accession>
<feature type="region of interest" description="Disordered" evidence="2">
    <location>
        <begin position="1147"/>
        <end position="1171"/>
    </location>
</feature>
<feature type="coiled-coil region" evidence="1">
    <location>
        <begin position="360"/>
        <end position="468"/>
    </location>
</feature>
<feature type="region of interest" description="Disordered" evidence="2">
    <location>
        <begin position="727"/>
        <end position="795"/>
    </location>
</feature>
<feature type="region of interest" description="Disordered" evidence="2">
    <location>
        <begin position="1063"/>
        <end position="1090"/>
    </location>
</feature>
<keyword evidence="1" id="KW-0175">Coiled coil</keyword>
<evidence type="ECO:0000256" key="1">
    <source>
        <dbReference type="SAM" id="Coils"/>
    </source>
</evidence>
<feature type="compositionally biased region" description="Basic and acidic residues" evidence="2">
    <location>
        <begin position="755"/>
        <end position="795"/>
    </location>
</feature>
<feature type="region of interest" description="Disordered" evidence="2">
    <location>
        <begin position="675"/>
        <end position="698"/>
    </location>
</feature>
<reference evidence="3" key="1">
    <citation type="submission" date="2025-08" db="UniProtKB">
        <authorList>
            <consortium name="RefSeq"/>
        </authorList>
    </citation>
    <scope>IDENTIFICATION</scope>
</reference>
<feature type="compositionally biased region" description="Polar residues" evidence="2">
    <location>
        <begin position="1147"/>
        <end position="1158"/>
    </location>
</feature>
<evidence type="ECO:0000313" key="3">
    <source>
        <dbReference type="RefSeq" id="XP_013171401.1"/>
    </source>
</evidence>
<dbReference type="RefSeq" id="XP_013171401.1">
    <property type="nucleotide sequence ID" value="XM_013315947.1"/>
</dbReference>
<dbReference type="Proteomes" id="UP000694872">
    <property type="component" value="Unplaced"/>
</dbReference>
<proteinExistence type="predicted"/>
<dbReference type="Pfam" id="PF16045">
    <property type="entry name" value="LisH_2"/>
    <property type="match status" value="1"/>
</dbReference>